<dbReference type="AlphaFoldDB" id="A0A813LMD7"/>
<comment type="caution">
    <text evidence="1">The sequence shown here is derived from an EMBL/GenBank/DDBJ whole genome shotgun (WGS) entry which is preliminary data.</text>
</comment>
<proteinExistence type="predicted"/>
<dbReference type="Proteomes" id="UP000626109">
    <property type="component" value="Unassembled WGS sequence"/>
</dbReference>
<feature type="non-terminal residue" evidence="1">
    <location>
        <position position="1"/>
    </location>
</feature>
<name>A0A813LMD7_POLGL</name>
<evidence type="ECO:0000313" key="1">
    <source>
        <dbReference type="EMBL" id="CAE8733508.1"/>
    </source>
</evidence>
<sequence length="450" mass="50864">DLWLLIQQLFVTTRVGSTITKIAAHTLLPDGASELQKEMHEGNRRADIQACAGADSNALKPEELKDYLTIFGQTLIQQLRLSEIIRRRWILLRANGFEDTVLPDEPRDEDMEEASEQQPLLAEPQARLRQDLLQPADIVHHLPAANNNHAESDVRSILPANNNTEFSWSSLADTLILNCDGDIRTMPFPEAIGDANKLVISKTTWCFRPEVLFALQNYFGQARWNSEHTVSILEIFVDFVYATGVIPQYRKQRLTTIAAYFQAFLSAMKVASTHWGLKHLCPDGTVSLRVSELAPLGLTRQCLTLSLRPALRCPDSVRNFSVWLAQLTCAGDRLNCSFMFDTRPFPVEWKQLFDFAGNELRVRLGLPPCLKAHIADHKRIDTIALNNARVTNLLAKGHILDIVVQNPGNHLGLSVVQLWLKQAKLRCLKCDKLYHIQQLKSLCTQVRNHV</sequence>
<organism evidence="1 2">
    <name type="scientific">Polarella glacialis</name>
    <name type="common">Dinoflagellate</name>
    <dbReference type="NCBI Taxonomy" id="89957"/>
    <lineage>
        <taxon>Eukaryota</taxon>
        <taxon>Sar</taxon>
        <taxon>Alveolata</taxon>
        <taxon>Dinophyceae</taxon>
        <taxon>Suessiales</taxon>
        <taxon>Suessiaceae</taxon>
        <taxon>Polarella</taxon>
    </lineage>
</organism>
<protein>
    <submittedName>
        <fullName evidence="1">Uncharacterized protein</fullName>
    </submittedName>
</protein>
<gene>
    <name evidence="1" type="ORF">PGLA2088_LOCUS46868</name>
</gene>
<reference evidence="1" key="1">
    <citation type="submission" date="2021-02" db="EMBL/GenBank/DDBJ databases">
        <authorList>
            <person name="Dougan E. K."/>
            <person name="Rhodes N."/>
            <person name="Thang M."/>
            <person name="Chan C."/>
        </authorList>
    </citation>
    <scope>NUCLEOTIDE SEQUENCE</scope>
</reference>
<accession>A0A813LMD7</accession>
<dbReference type="EMBL" id="CAJNNW010036349">
    <property type="protein sequence ID" value="CAE8733508.1"/>
    <property type="molecule type" value="Genomic_DNA"/>
</dbReference>
<evidence type="ECO:0000313" key="2">
    <source>
        <dbReference type="Proteomes" id="UP000626109"/>
    </source>
</evidence>